<reference evidence="2" key="1">
    <citation type="journal article" date="2019" name="Sci. Rep.">
        <title>Draft genome of Tanacetum cinerariifolium, the natural source of mosquito coil.</title>
        <authorList>
            <person name="Yamashiro T."/>
            <person name="Shiraishi A."/>
            <person name="Satake H."/>
            <person name="Nakayama K."/>
        </authorList>
    </citation>
    <scope>NUCLEOTIDE SEQUENCE</scope>
</reference>
<comment type="caution">
    <text evidence="2">The sequence shown here is derived from an EMBL/GenBank/DDBJ whole genome shotgun (WGS) entry which is preliminary data.</text>
</comment>
<dbReference type="EMBL" id="BKCJ010004978">
    <property type="protein sequence ID" value="GEU64185.1"/>
    <property type="molecule type" value="Genomic_DNA"/>
</dbReference>
<keyword evidence="2" id="KW-0239">DNA-directed DNA polymerase</keyword>
<dbReference type="AlphaFoldDB" id="A0A6L2LVK5"/>
<organism evidence="2">
    <name type="scientific">Tanacetum cinerariifolium</name>
    <name type="common">Dalmatian daisy</name>
    <name type="synonym">Chrysanthemum cinerariifolium</name>
    <dbReference type="NCBI Taxonomy" id="118510"/>
    <lineage>
        <taxon>Eukaryota</taxon>
        <taxon>Viridiplantae</taxon>
        <taxon>Streptophyta</taxon>
        <taxon>Embryophyta</taxon>
        <taxon>Tracheophyta</taxon>
        <taxon>Spermatophyta</taxon>
        <taxon>Magnoliopsida</taxon>
        <taxon>eudicotyledons</taxon>
        <taxon>Gunneridae</taxon>
        <taxon>Pentapetalae</taxon>
        <taxon>asterids</taxon>
        <taxon>campanulids</taxon>
        <taxon>Asterales</taxon>
        <taxon>Asteraceae</taxon>
        <taxon>Asteroideae</taxon>
        <taxon>Anthemideae</taxon>
        <taxon>Anthemidinae</taxon>
        <taxon>Tanacetum</taxon>
    </lineage>
</organism>
<dbReference type="Gene3D" id="3.30.420.10">
    <property type="entry name" value="Ribonuclease H-like superfamily/Ribonuclease H"/>
    <property type="match status" value="1"/>
</dbReference>
<evidence type="ECO:0000313" key="2">
    <source>
        <dbReference type="EMBL" id="GEU64185.1"/>
    </source>
</evidence>
<feature type="coiled-coil region" evidence="1">
    <location>
        <begin position="164"/>
        <end position="191"/>
    </location>
</feature>
<sequence>VEVTNRGLKRILERTVGDNRSLWSDKLEDALWAFRTAFKTPVGCTPYRLKIFSGKLKSRWSGPFTISKIYPYGTAKLIHPDGCNFKVNFHRLKHYHEGDPPPLEIPDDYPRWLKLSCVGYVFGFQGLRMTCDDIRPIFEKHFDSNVAFLQKIKEQMDEKDSRALKRLNESQEDKALKKQKLDEEVEDLKRHLQIVPNDDDDDVFTEATPLTIKVPVVDYEIYNENNKPYYKIKRADARCTSSNLEKSKKCSWSSEGQELEAVRVLWCADNYIYYNTVDFAGRKKISTYKNSYYNSNSFGFDQFLPHQLPVIDQTPLEESMKNLRIVFQAWSENIQQKKKEEEKHITEEQAAKARYRKIPICYDDDEDYAIAITPKEPKNSLSMGDEQLGTISATESNEFIKSSVENLVPNPSDFEGEHEYDVSACDDFITFSNLLFDANDDFSSSNNESFFDEDIPKEIYSNPLFDEEIISIKIDLHYFNAGSDLIESLLNYDSLIISSSTKIDSLLDKFADELTLLKSIPP</sequence>
<proteinExistence type="predicted"/>
<dbReference type="GO" id="GO:0003676">
    <property type="term" value="F:nucleic acid binding"/>
    <property type="evidence" value="ECO:0007669"/>
    <property type="project" value="InterPro"/>
</dbReference>
<keyword evidence="2" id="KW-0548">Nucleotidyltransferase</keyword>
<name>A0A6L2LVK5_TANCI</name>
<feature type="coiled-coil region" evidence="1">
    <location>
        <begin position="320"/>
        <end position="351"/>
    </location>
</feature>
<dbReference type="GO" id="GO:0003887">
    <property type="term" value="F:DNA-directed DNA polymerase activity"/>
    <property type="evidence" value="ECO:0007669"/>
    <property type="project" value="UniProtKB-KW"/>
</dbReference>
<feature type="non-terminal residue" evidence="2">
    <location>
        <position position="1"/>
    </location>
</feature>
<protein>
    <submittedName>
        <fullName evidence="2">DNA-directed DNA polymerase</fullName>
    </submittedName>
</protein>
<keyword evidence="1" id="KW-0175">Coiled coil</keyword>
<evidence type="ECO:0000256" key="1">
    <source>
        <dbReference type="SAM" id="Coils"/>
    </source>
</evidence>
<gene>
    <name evidence="2" type="ORF">Tci_036163</name>
</gene>
<keyword evidence="2" id="KW-0808">Transferase</keyword>
<accession>A0A6L2LVK5</accession>
<dbReference type="InterPro" id="IPR036397">
    <property type="entry name" value="RNaseH_sf"/>
</dbReference>